<dbReference type="Gene3D" id="3.20.20.100">
    <property type="entry name" value="NADP-dependent oxidoreductase domain"/>
    <property type="match status" value="1"/>
</dbReference>
<protein>
    <submittedName>
        <fullName evidence="3">Aldo/keto reductase</fullName>
    </submittedName>
</protein>
<dbReference type="OrthoDB" id="9773828at2"/>
<dbReference type="FunFam" id="3.20.20.100:FF:000004">
    <property type="entry name" value="Oxidoreductase, aldo/keto reductase"/>
    <property type="match status" value="1"/>
</dbReference>
<sequence length="316" mass="34828">MGNRKLGNSDIEIAPLVFGGNVFGWTTDDNRTFELLDAFVDAGFNAVDTADVYSAWVPGNHGGESETAIGKWFKKSGKRDRIILATKVGAEMGPGKKGLSKKYIREAVEGSLKRLQTDYIDLYQSHYDDPETPVEETLEAYNELVKAGKVRIIGASNFPIPRLEESVKVSQQENFAVYQTFQPEFNLFDRQDFEENIAPFTVDNNLSVISYFSLASGFLSGKYRSKNDLKGSKRSGMVAKYLTERGFKILAALDEISAEYNSSPATISLAWLIAHPAVTAPIASATTLDQLRQLTEAATINLDEAAIEKLNTASAW</sequence>
<dbReference type="RefSeq" id="WP_137342570.1">
    <property type="nucleotide sequence ID" value="NZ_SZVO01000012.1"/>
</dbReference>
<dbReference type="PANTHER" id="PTHR43364">
    <property type="entry name" value="NADH-SPECIFIC METHYLGLYOXAL REDUCTASE-RELATED"/>
    <property type="match status" value="1"/>
</dbReference>
<dbReference type="PANTHER" id="PTHR43364:SF6">
    <property type="entry name" value="OXIDOREDUCTASE-RELATED"/>
    <property type="match status" value="1"/>
</dbReference>
<reference evidence="3 4" key="1">
    <citation type="submission" date="2019-05" db="EMBL/GenBank/DDBJ databases">
        <title>Dyadobacter AR-3-8 sp. nov., isolated from arctic soil.</title>
        <authorList>
            <person name="Chaudhary D.K."/>
        </authorList>
    </citation>
    <scope>NUCLEOTIDE SEQUENCE [LARGE SCALE GENOMIC DNA]</scope>
    <source>
        <strain evidence="3 4">AR-3-8</strain>
    </source>
</reference>
<organism evidence="3 4">
    <name type="scientific">Dyadobacter frigoris</name>
    <dbReference type="NCBI Taxonomy" id="2576211"/>
    <lineage>
        <taxon>Bacteria</taxon>
        <taxon>Pseudomonadati</taxon>
        <taxon>Bacteroidota</taxon>
        <taxon>Cytophagia</taxon>
        <taxon>Cytophagales</taxon>
        <taxon>Spirosomataceae</taxon>
        <taxon>Dyadobacter</taxon>
    </lineage>
</organism>
<dbReference type="InterPro" id="IPR050523">
    <property type="entry name" value="AKR_Detox_Biosynth"/>
</dbReference>
<dbReference type="InterPro" id="IPR036812">
    <property type="entry name" value="NAD(P)_OxRdtase_dom_sf"/>
</dbReference>
<proteinExistence type="predicted"/>
<dbReference type="Proteomes" id="UP000304900">
    <property type="component" value="Unassembled WGS sequence"/>
</dbReference>
<dbReference type="Pfam" id="PF00248">
    <property type="entry name" value="Aldo_ket_red"/>
    <property type="match status" value="1"/>
</dbReference>
<dbReference type="GO" id="GO:0016491">
    <property type="term" value="F:oxidoreductase activity"/>
    <property type="evidence" value="ECO:0007669"/>
    <property type="project" value="UniProtKB-KW"/>
</dbReference>
<evidence type="ECO:0000313" key="3">
    <source>
        <dbReference type="EMBL" id="TKT89433.1"/>
    </source>
</evidence>
<keyword evidence="1" id="KW-0560">Oxidoreductase</keyword>
<keyword evidence="4" id="KW-1185">Reference proteome</keyword>
<evidence type="ECO:0000259" key="2">
    <source>
        <dbReference type="Pfam" id="PF00248"/>
    </source>
</evidence>
<dbReference type="GO" id="GO:0005829">
    <property type="term" value="C:cytosol"/>
    <property type="evidence" value="ECO:0007669"/>
    <property type="project" value="TreeGrafter"/>
</dbReference>
<dbReference type="AlphaFoldDB" id="A0A4V6BI89"/>
<dbReference type="InterPro" id="IPR023210">
    <property type="entry name" value="NADP_OxRdtase_dom"/>
</dbReference>
<dbReference type="CDD" id="cd19081">
    <property type="entry name" value="AKR_AKR9C1"/>
    <property type="match status" value="1"/>
</dbReference>
<evidence type="ECO:0000256" key="1">
    <source>
        <dbReference type="ARBA" id="ARBA00023002"/>
    </source>
</evidence>
<evidence type="ECO:0000313" key="4">
    <source>
        <dbReference type="Proteomes" id="UP000304900"/>
    </source>
</evidence>
<feature type="domain" description="NADP-dependent oxidoreductase" evidence="2">
    <location>
        <begin position="15"/>
        <end position="312"/>
    </location>
</feature>
<accession>A0A4V6BI89</accession>
<gene>
    <name evidence="3" type="ORF">FDK13_24110</name>
</gene>
<comment type="caution">
    <text evidence="3">The sequence shown here is derived from an EMBL/GenBank/DDBJ whole genome shotgun (WGS) entry which is preliminary data.</text>
</comment>
<dbReference type="SUPFAM" id="SSF51430">
    <property type="entry name" value="NAD(P)-linked oxidoreductase"/>
    <property type="match status" value="1"/>
</dbReference>
<name>A0A4V6BI89_9BACT</name>
<dbReference type="EMBL" id="SZVO01000012">
    <property type="protein sequence ID" value="TKT89433.1"/>
    <property type="molecule type" value="Genomic_DNA"/>
</dbReference>